<keyword evidence="3" id="KW-1185">Reference proteome</keyword>
<comment type="caution">
    <text evidence="2">The sequence shown here is derived from an EMBL/GenBank/DDBJ whole genome shotgun (WGS) entry which is preliminary data.</text>
</comment>
<accession>A0AA38IGE1</accession>
<protein>
    <recommendedName>
        <fullName evidence="1">Reverse transcriptase domain-containing protein</fullName>
    </recommendedName>
</protein>
<gene>
    <name evidence="2" type="ORF">Zmor_014898</name>
</gene>
<organism evidence="2 3">
    <name type="scientific">Zophobas morio</name>
    <dbReference type="NCBI Taxonomy" id="2755281"/>
    <lineage>
        <taxon>Eukaryota</taxon>
        <taxon>Metazoa</taxon>
        <taxon>Ecdysozoa</taxon>
        <taxon>Arthropoda</taxon>
        <taxon>Hexapoda</taxon>
        <taxon>Insecta</taxon>
        <taxon>Pterygota</taxon>
        <taxon>Neoptera</taxon>
        <taxon>Endopterygota</taxon>
        <taxon>Coleoptera</taxon>
        <taxon>Polyphaga</taxon>
        <taxon>Cucujiformia</taxon>
        <taxon>Tenebrionidae</taxon>
        <taxon>Zophobas</taxon>
    </lineage>
</organism>
<dbReference type="PROSITE" id="PS50878">
    <property type="entry name" value="RT_POL"/>
    <property type="match status" value="1"/>
</dbReference>
<dbReference type="Pfam" id="PF00078">
    <property type="entry name" value="RVT_1"/>
    <property type="match status" value="1"/>
</dbReference>
<dbReference type="CDD" id="cd01650">
    <property type="entry name" value="RT_nLTR_like"/>
    <property type="match status" value="1"/>
</dbReference>
<dbReference type="EMBL" id="JALNTZ010000004">
    <property type="protein sequence ID" value="KAJ3655785.1"/>
    <property type="molecule type" value="Genomic_DNA"/>
</dbReference>
<name>A0AA38IGE1_9CUCU</name>
<proteinExistence type="predicted"/>
<feature type="domain" description="Reverse transcriptase" evidence="1">
    <location>
        <begin position="59"/>
        <end position="215"/>
    </location>
</feature>
<evidence type="ECO:0000313" key="3">
    <source>
        <dbReference type="Proteomes" id="UP001168821"/>
    </source>
</evidence>
<dbReference type="InterPro" id="IPR000477">
    <property type="entry name" value="RT_dom"/>
</dbReference>
<evidence type="ECO:0000313" key="2">
    <source>
        <dbReference type="EMBL" id="KAJ3655785.1"/>
    </source>
</evidence>
<dbReference type="Proteomes" id="UP001168821">
    <property type="component" value="Unassembled WGS sequence"/>
</dbReference>
<dbReference type="AlphaFoldDB" id="A0AA38IGE1"/>
<dbReference type="PANTHER" id="PTHR19446">
    <property type="entry name" value="REVERSE TRANSCRIPTASES"/>
    <property type="match status" value="1"/>
</dbReference>
<evidence type="ECO:0000259" key="1">
    <source>
        <dbReference type="PROSITE" id="PS50878"/>
    </source>
</evidence>
<reference evidence="2" key="1">
    <citation type="journal article" date="2023" name="G3 (Bethesda)">
        <title>Whole genome assemblies of Zophobas morio and Tenebrio molitor.</title>
        <authorList>
            <person name="Kaur S."/>
            <person name="Stinson S.A."/>
            <person name="diCenzo G.C."/>
        </authorList>
    </citation>
    <scope>NUCLEOTIDE SEQUENCE</scope>
    <source>
        <strain evidence="2">QUZm001</strain>
    </source>
</reference>
<sequence length="215" mass="24728">MHVNQDDDDLTDIMSVQEVESYIKNLKNSKASDPKQIKAILLKNLPQTALQALTTIFNNCFNASYFPTSWEQASTIMIPKPGKDLHSPLSYRPISLLNIMGKIPEKILTNRLKTFLETNNIIPQQQFGFRSQRSTMNPILELYTDASRFANLKECTIAVFLDIERAFDKVSHDGLIYQVIKRQINPKFIMLLDSFLHNRCCQSQNPQDPLTTRQH</sequence>